<comment type="caution">
    <text evidence="1">The sequence shown here is derived from an EMBL/GenBank/DDBJ whole genome shotgun (WGS) entry which is preliminary data.</text>
</comment>
<organism evidence="1 2">
    <name type="scientific">Hyalomma asiaticum</name>
    <name type="common">Tick</name>
    <dbReference type="NCBI Taxonomy" id="266040"/>
    <lineage>
        <taxon>Eukaryota</taxon>
        <taxon>Metazoa</taxon>
        <taxon>Ecdysozoa</taxon>
        <taxon>Arthropoda</taxon>
        <taxon>Chelicerata</taxon>
        <taxon>Arachnida</taxon>
        <taxon>Acari</taxon>
        <taxon>Parasitiformes</taxon>
        <taxon>Ixodida</taxon>
        <taxon>Ixodoidea</taxon>
        <taxon>Ixodidae</taxon>
        <taxon>Hyalomminae</taxon>
        <taxon>Hyalomma</taxon>
    </lineage>
</organism>
<evidence type="ECO:0000313" key="2">
    <source>
        <dbReference type="Proteomes" id="UP000821845"/>
    </source>
</evidence>
<accession>A0ACB7TA70</accession>
<protein>
    <submittedName>
        <fullName evidence="1">Uncharacterized protein</fullName>
    </submittedName>
</protein>
<dbReference type="Proteomes" id="UP000821845">
    <property type="component" value="Chromosome 10"/>
</dbReference>
<sequence length="164" mass="18555">MLLQELWILKVDWDEDLAEYIVAKWHDWKKELIHFPRVPVPRHLMSGVTEPRNIQLRVFLDASRKAYVACAYLRRRQQWRCGYKSHYSQIKDSRIASSIPAATRPNGRIGTPLLTTRRLRASGQLSVLREGLPACLQPRGLDLSAPVPAAALGGGARGPHSEHC</sequence>
<keyword evidence="2" id="KW-1185">Reference proteome</keyword>
<name>A0ACB7TA70_HYAAI</name>
<reference evidence="1" key="1">
    <citation type="submission" date="2020-05" db="EMBL/GenBank/DDBJ databases">
        <title>Large-scale comparative analyses of tick genomes elucidate their genetic diversity and vector capacities.</title>
        <authorList>
            <person name="Jia N."/>
            <person name="Wang J."/>
            <person name="Shi W."/>
            <person name="Du L."/>
            <person name="Sun Y."/>
            <person name="Zhan W."/>
            <person name="Jiang J."/>
            <person name="Wang Q."/>
            <person name="Zhang B."/>
            <person name="Ji P."/>
            <person name="Sakyi L.B."/>
            <person name="Cui X."/>
            <person name="Yuan T."/>
            <person name="Jiang B."/>
            <person name="Yang W."/>
            <person name="Lam T.T.-Y."/>
            <person name="Chang Q."/>
            <person name="Ding S."/>
            <person name="Wang X."/>
            <person name="Zhu J."/>
            <person name="Ruan X."/>
            <person name="Zhao L."/>
            <person name="Wei J."/>
            <person name="Que T."/>
            <person name="Du C."/>
            <person name="Cheng J."/>
            <person name="Dai P."/>
            <person name="Han X."/>
            <person name="Huang E."/>
            <person name="Gao Y."/>
            <person name="Liu J."/>
            <person name="Shao H."/>
            <person name="Ye R."/>
            <person name="Li L."/>
            <person name="Wei W."/>
            <person name="Wang X."/>
            <person name="Wang C."/>
            <person name="Yang T."/>
            <person name="Huo Q."/>
            <person name="Li W."/>
            <person name="Guo W."/>
            <person name="Chen H."/>
            <person name="Zhou L."/>
            <person name="Ni X."/>
            <person name="Tian J."/>
            <person name="Zhou Y."/>
            <person name="Sheng Y."/>
            <person name="Liu T."/>
            <person name="Pan Y."/>
            <person name="Xia L."/>
            <person name="Li J."/>
            <person name="Zhao F."/>
            <person name="Cao W."/>
        </authorList>
    </citation>
    <scope>NUCLEOTIDE SEQUENCE</scope>
    <source>
        <strain evidence="1">Hyas-2018</strain>
    </source>
</reference>
<proteinExistence type="predicted"/>
<evidence type="ECO:0000313" key="1">
    <source>
        <dbReference type="EMBL" id="KAH6943064.1"/>
    </source>
</evidence>
<dbReference type="EMBL" id="CM023490">
    <property type="protein sequence ID" value="KAH6943064.1"/>
    <property type="molecule type" value="Genomic_DNA"/>
</dbReference>
<gene>
    <name evidence="1" type="ORF">HPB50_015083</name>
</gene>